<protein>
    <submittedName>
        <fullName evidence="1">Uncharacterized protein</fullName>
    </submittedName>
</protein>
<comment type="caution">
    <text evidence="1">The sequence shown here is derived from an EMBL/GenBank/DDBJ whole genome shotgun (WGS) entry which is preliminary data.</text>
</comment>
<sequence length="57" mass="6131">MAKFTVARGFMKMLVRNYSQFTGLAIAGWLLSSFSTVATAVNNSQIVGTASTKSYCC</sequence>
<dbReference type="RefSeq" id="WP_206757208.1">
    <property type="nucleotide sequence ID" value="NZ_JACJRF010000007.1"/>
</dbReference>
<dbReference type="Proteomes" id="UP000607281">
    <property type="component" value="Unassembled WGS sequence"/>
</dbReference>
<reference evidence="1 2" key="1">
    <citation type="journal article" date="2020" name="ISME J.">
        <title>Comparative genomics reveals insights into cyanobacterial evolution and habitat adaptation.</title>
        <authorList>
            <person name="Chen M.Y."/>
            <person name="Teng W.K."/>
            <person name="Zhao L."/>
            <person name="Hu C.X."/>
            <person name="Zhou Y.K."/>
            <person name="Han B.P."/>
            <person name="Song L.R."/>
            <person name="Shu W.S."/>
        </authorList>
    </citation>
    <scope>NUCLEOTIDE SEQUENCE [LARGE SCALE GENOMIC DNA]</scope>
    <source>
        <strain evidence="1 2">FACHB-260</strain>
    </source>
</reference>
<gene>
    <name evidence="1" type="ORF">H6G18_05985</name>
</gene>
<keyword evidence="2" id="KW-1185">Reference proteome</keyword>
<accession>A0ABR8CPG5</accession>
<organism evidence="1 2">
    <name type="scientific">Anabaena subtropica FACHB-260</name>
    <dbReference type="NCBI Taxonomy" id="2692884"/>
    <lineage>
        <taxon>Bacteria</taxon>
        <taxon>Bacillati</taxon>
        <taxon>Cyanobacteriota</taxon>
        <taxon>Cyanophyceae</taxon>
        <taxon>Nostocales</taxon>
        <taxon>Nostocaceae</taxon>
        <taxon>Anabaena</taxon>
    </lineage>
</organism>
<evidence type="ECO:0000313" key="1">
    <source>
        <dbReference type="EMBL" id="MBD2343695.1"/>
    </source>
</evidence>
<proteinExistence type="predicted"/>
<dbReference type="EMBL" id="JACJRF010000007">
    <property type="protein sequence ID" value="MBD2343695.1"/>
    <property type="molecule type" value="Genomic_DNA"/>
</dbReference>
<evidence type="ECO:0000313" key="2">
    <source>
        <dbReference type="Proteomes" id="UP000607281"/>
    </source>
</evidence>
<name>A0ABR8CPG5_9NOST</name>